<dbReference type="CDD" id="cd00077">
    <property type="entry name" value="HDc"/>
    <property type="match status" value="1"/>
</dbReference>
<accession>A0A1H0G288</accession>
<dbReference type="InterPro" id="IPR006674">
    <property type="entry name" value="HD_domain"/>
</dbReference>
<feature type="domain" description="HD" evidence="1">
    <location>
        <begin position="37"/>
        <end position="151"/>
    </location>
</feature>
<dbReference type="EMBL" id="FNIN01000016">
    <property type="protein sequence ID" value="SDO01005.1"/>
    <property type="molecule type" value="Genomic_DNA"/>
</dbReference>
<dbReference type="Gene3D" id="1.10.3210.10">
    <property type="entry name" value="Hypothetical protein af1432"/>
    <property type="match status" value="1"/>
</dbReference>
<dbReference type="RefSeq" id="WP_092066420.1">
    <property type="nucleotide sequence ID" value="NZ_FNIN01000016.1"/>
</dbReference>
<dbReference type="InterPro" id="IPR003607">
    <property type="entry name" value="HD/PDEase_dom"/>
</dbReference>
<dbReference type="SUPFAM" id="SSF109604">
    <property type="entry name" value="HD-domain/PDEase-like"/>
    <property type="match status" value="1"/>
</dbReference>
<keyword evidence="3" id="KW-1185">Reference proteome</keyword>
<name>A0A1H0G288_9BACT</name>
<reference evidence="2 3" key="1">
    <citation type="submission" date="2016-10" db="EMBL/GenBank/DDBJ databases">
        <authorList>
            <person name="de Groot N.N."/>
        </authorList>
    </citation>
    <scope>NUCLEOTIDE SEQUENCE [LARGE SCALE GENOMIC DNA]</scope>
    <source>
        <strain evidence="2 3">DSM 15269</strain>
    </source>
</reference>
<dbReference type="Proteomes" id="UP000199602">
    <property type="component" value="Unassembled WGS sequence"/>
</dbReference>
<dbReference type="Pfam" id="PF01966">
    <property type="entry name" value="HD"/>
    <property type="match status" value="1"/>
</dbReference>
<evidence type="ECO:0000313" key="2">
    <source>
        <dbReference type="EMBL" id="SDO01005.1"/>
    </source>
</evidence>
<organism evidence="2 3">
    <name type="scientific">Desulfonauticus submarinus</name>
    <dbReference type="NCBI Taxonomy" id="206665"/>
    <lineage>
        <taxon>Bacteria</taxon>
        <taxon>Pseudomonadati</taxon>
        <taxon>Thermodesulfobacteriota</taxon>
        <taxon>Desulfovibrionia</taxon>
        <taxon>Desulfovibrionales</taxon>
        <taxon>Desulfonauticaceae</taxon>
        <taxon>Desulfonauticus</taxon>
    </lineage>
</organism>
<dbReference type="AlphaFoldDB" id="A0A1H0G288"/>
<gene>
    <name evidence="2" type="ORF">SAMN04488516_11615</name>
</gene>
<evidence type="ECO:0000259" key="1">
    <source>
        <dbReference type="Pfam" id="PF01966"/>
    </source>
</evidence>
<dbReference type="OrthoDB" id="9797344at2"/>
<proteinExistence type="predicted"/>
<evidence type="ECO:0000313" key="3">
    <source>
        <dbReference type="Proteomes" id="UP000199602"/>
    </source>
</evidence>
<dbReference type="STRING" id="206665.SAMN04488516_11615"/>
<sequence>MSISLDIEPYFSWFKEYVKNFYFDNPKDQENIRLKEDHSVRVFKHAKSISLNEGFGKEIKFCIELASLFHDIGRFEQYKQYKTFQDKLSVNHALLGFKVLSQQDFWRKLPIKIRRYVGISILLHNRLNIPSTFNKSLGLVVKAVRDADKLDIFKVILKYFENGSNNKVVMLNLSDAPLVTKTVLDDLKQKRLVDYNKMQYINDFKLLLASWIYDFNFKYSYQVILENDYLGKIFSLLPNNTELKIIYRELNDYLKSNVE</sequence>
<protein>
    <submittedName>
        <fullName evidence="2">HD superfamily phosphodieaserase, includes HD domain of RNase Y</fullName>
    </submittedName>
</protein>